<dbReference type="PANTHER" id="PTHR43280">
    <property type="entry name" value="ARAC-FAMILY TRANSCRIPTIONAL REGULATOR"/>
    <property type="match status" value="1"/>
</dbReference>
<evidence type="ECO:0000256" key="3">
    <source>
        <dbReference type="ARBA" id="ARBA00023163"/>
    </source>
</evidence>
<dbReference type="InterPro" id="IPR018060">
    <property type="entry name" value="HTH_AraC"/>
</dbReference>
<dbReference type="Proteomes" id="UP001236507">
    <property type="component" value="Unassembled WGS sequence"/>
</dbReference>
<dbReference type="InterPro" id="IPR011051">
    <property type="entry name" value="RmlC_Cupin_sf"/>
</dbReference>
<gene>
    <name evidence="5" type="ORF">QM524_09200</name>
</gene>
<evidence type="ECO:0000313" key="5">
    <source>
        <dbReference type="EMBL" id="MDI9859383.1"/>
    </source>
</evidence>
<dbReference type="InterPro" id="IPR003313">
    <property type="entry name" value="AraC-bd"/>
</dbReference>
<dbReference type="SUPFAM" id="SSF46689">
    <property type="entry name" value="Homeodomain-like"/>
    <property type="match status" value="2"/>
</dbReference>
<dbReference type="RefSeq" id="WP_283344340.1">
    <property type="nucleotide sequence ID" value="NZ_JASHIF010000008.1"/>
</dbReference>
<protein>
    <submittedName>
        <fullName evidence="5">AraC family transcriptional regulator</fullName>
    </submittedName>
</protein>
<dbReference type="Pfam" id="PF12833">
    <property type="entry name" value="HTH_18"/>
    <property type="match status" value="1"/>
</dbReference>
<dbReference type="Gene3D" id="1.10.10.60">
    <property type="entry name" value="Homeodomain-like"/>
    <property type="match status" value="2"/>
</dbReference>
<dbReference type="SMART" id="SM00342">
    <property type="entry name" value="HTH_ARAC"/>
    <property type="match status" value="1"/>
</dbReference>
<dbReference type="Pfam" id="PF02311">
    <property type="entry name" value="AraC_binding"/>
    <property type="match status" value="1"/>
</dbReference>
<evidence type="ECO:0000313" key="6">
    <source>
        <dbReference type="Proteomes" id="UP001236507"/>
    </source>
</evidence>
<dbReference type="EMBL" id="JASHIF010000008">
    <property type="protein sequence ID" value="MDI9859383.1"/>
    <property type="molecule type" value="Genomic_DNA"/>
</dbReference>
<sequence length="288" mass="33443">MKPHLLQVATVPNRSFSIRQEMVPNVNSRWHCHSEVEIVLFHRGSGTQFVGDSIRHFQAGDVVLIGSDLPHYWHYDEFEEDINLSKEPFATVIHFSENFWGDRFLNLPENQHIKNALEKAKRGIFLENTLKEKVAQIIEKLYTAEGAYRLILLMECLLKVNQSDEKSLLASMGFRHEITDRENERINIIYSFTLQNFKNKISLEEVASHAGLAPNSFCRYFKSRTGKQYSRFLLEIRVGYACKLLLNGHLTLKQICYESGFNNFTCFHEKFKLLTGSSPLNYLKIYGK</sequence>
<feature type="domain" description="HTH araC/xylS-type" evidence="4">
    <location>
        <begin position="187"/>
        <end position="285"/>
    </location>
</feature>
<dbReference type="InterPro" id="IPR009057">
    <property type="entry name" value="Homeodomain-like_sf"/>
</dbReference>
<keyword evidence="6" id="KW-1185">Reference proteome</keyword>
<comment type="caution">
    <text evidence="5">The sequence shown here is derived from an EMBL/GenBank/DDBJ whole genome shotgun (WGS) entry which is preliminary data.</text>
</comment>
<name>A0ABT6Y736_9BACT</name>
<keyword evidence="2" id="KW-0238">DNA-binding</keyword>
<evidence type="ECO:0000256" key="2">
    <source>
        <dbReference type="ARBA" id="ARBA00023125"/>
    </source>
</evidence>
<keyword evidence="3" id="KW-0804">Transcription</keyword>
<keyword evidence="1" id="KW-0805">Transcription regulation</keyword>
<reference evidence="5 6" key="1">
    <citation type="submission" date="2023-05" db="EMBL/GenBank/DDBJ databases">
        <title>Novel species of genus Flectobacillus isolated from stream in China.</title>
        <authorList>
            <person name="Lu H."/>
        </authorList>
    </citation>
    <scope>NUCLEOTIDE SEQUENCE [LARGE SCALE GENOMIC DNA]</scope>
    <source>
        <strain evidence="5 6">KCTC 42575</strain>
    </source>
</reference>
<dbReference type="PROSITE" id="PS01124">
    <property type="entry name" value="HTH_ARAC_FAMILY_2"/>
    <property type="match status" value="1"/>
</dbReference>
<dbReference type="Gene3D" id="2.60.120.10">
    <property type="entry name" value="Jelly Rolls"/>
    <property type="match status" value="1"/>
</dbReference>
<dbReference type="PROSITE" id="PS00041">
    <property type="entry name" value="HTH_ARAC_FAMILY_1"/>
    <property type="match status" value="1"/>
</dbReference>
<dbReference type="InterPro" id="IPR014710">
    <property type="entry name" value="RmlC-like_jellyroll"/>
</dbReference>
<evidence type="ECO:0000259" key="4">
    <source>
        <dbReference type="PROSITE" id="PS01124"/>
    </source>
</evidence>
<evidence type="ECO:0000256" key="1">
    <source>
        <dbReference type="ARBA" id="ARBA00023015"/>
    </source>
</evidence>
<dbReference type="PANTHER" id="PTHR43280:SF2">
    <property type="entry name" value="HTH-TYPE TRANSCRIPTIONAL REGULATOR EXSA"/>
    <property type="match status" value="1"/>
</dbReference>
<organism evidence="5 6">
    <name type="scientific">Flectobacillus roseus</name>
    <dbReference type="NCBI Taxonomy" id="502259"/>
    <lineage>
        <taxon>Bacteria</taxon>
        <taxon>Pseudomonadati</taxon>
        <taxon>Bacteroidota</taxon>
        <taxon>Cytophagia</taxon>
        <taxon>Cytophagales</taxon>
        <taxon>Flectobacillaceae</taxon>
        <taxon>Flectobacillus</taxon>
    </lineage>
</organism>
<proteinExistence type="predicted"/>
<dbReference type="SUPFAM" id="SSF51182">
    <property type="entry name" value="RmlC-like cupins"/>
    <property type="match status" value="1"/>
</dbReference>
<accession>A0ABT6Y736</accession>
<dbReference type="InterPro" id="IPR018062">
    <property type="entry name" value="HTH_AraC-typ_CS"/>
</dbReference>